<dbReference type="GO" id="GO:1902476">
    <property type="term" value="P:chloride transmembrane transport"/>
    <property type="evidence" value="ECO:0000318"/>
    <property type="project" value="GO_Central"/>
</dbReference>
<feature type="region of interest" description="Disordered" evidence="6">
    <location>
        <begin position="97"/>
        <end position="118"/>
    </location>
</feature>
<gene>
    <name evidence="9 11" type="primary">SLC26A10</name>
</gene>
<dbReference type="FunFam" id="3.30.750.24:FF:000027">
    <property type="entry name" value="Solute carrier family 26 member 10"/>
    <property type="match status" value="1"/>
</dbReference>
<dbReference type="VGNC" id="VGNC:57787">
    <property type="gene designation" value="SLC26A10"/>
</dbReference>
<dbReference type="Ensembl" id="ENSPTRT00000091992.1">
    <property type="protein sequence ID" value="ENSPTRP00000063845.1"/>
    <property type="gene ID" value="ENSPTRG00000050038.1"/>
</dbReference>
<dbReference type="SUPFAM" id="SSF52091">
    <property type="entry name" value="SpoIIaa-like"/>
    <property type="match status" value="1"/>
</dbReference>
<dbReference type="GO" id="GO:0005886">
    <property type="term" value="C:plasma membrane"/>
    <property type="evidence" value="ECO:0000318"/>
    <property type="project" value="GO_Central"/>
</dbReference>
<evidence type="ECO:0000256" key="1">
    <source>
        <dbReference type="ARBA" id="ARBA00004141"/>
    </source>
</evidence>
<name>A0A2I3RGQ7_PANTR</name>
<comment type="similarity">
    <text evidence="2">Belongs to the SLC26A/SulP transporter (TC 2.A.53) family.</text>
</comment>
<evidence type="ECO:0000256" key="5">
    <source>
        <dbReference type="ARBA" id="ARBA00023136"/>
    </source>
</evidence>
<sequence length="553" mass="59241">MRLDLASLMSAPKSLGSAFKSWRLDKAPSPQHTFPSTSIPGMAFALLASLPPVFRLYTSFFPVLIYSLLGTGRHLSTGTFAILSLMTGSVARRNPEGAAGRLRGVDGERGPGEEPGGIPGGGARGWFLGMFVLQLGVLSTFLSEPVVKALTSGAALHVLLSQLPSLLGLSLSRQIGCFSLFKTLASLLTALPWSSPAELTISVLSLALLVPVKELNVRFRDRLATHVLLASVLCFTSSVDTRYQVQIVGLLPGGFPQPLLPNLAELPRILADSLPIALVTFAVSASLASIYADKYSYTIDSNQELLSHGASNLISSLFSCFSNSATLATTNLLVDAGGKTQLAGLFSCTVVLSVLLWLGPFFYYLPKAVLACINISSMRQVFCQMQELPQLWHISRVDFLLQVPGLCILSYPTPLYFGTHGQFRRNLEWHLGLGEGEKETSKPDGPMVAVAEPVRVVVLDFSGVTFADAAGAREVVQVRERLASRCRDARIRLLLAQCNALVQGTLTRAGLLDRVTPDQLFVSVQDAAAYALGSLVRGSSTRSGSWEALGCGK</sequence>
<dbReference type="CDD" id="cd07042">
    <property type="entry name" value="STAS_SulP_like_sulfate_transporter"/>
    <property type="match status" value="1"/>
</dbReference>
<keyword evidence="4 7" id="KW-1133">Transmembrane helix</keyword>
<evidence type="ECO:0000313" key="11">
    <source>
        <dbReference type="VGNC" id="VGNC:57787"/>
    </source>
</evidence>
<evidence type="ECO:0000256" key="4">
    <source>
        <dbReference type="ARBA" id="ARBA00022989"/>
    </source>
</evidence>
<dbReference type="GO" id="GO:0015106">
    <property type="term" value="F:bicarbonate transmembrane transporter activity"/>
    <property type="evidence" value="ECO:0000318"/>
    <property type="project" value="GO_Central"/>
</dbReference>
<dbReference type="Proteomes" id="UP000002277">
    <property type="component" value="Chromosome 12"/>
</dbReference>
<feature type="transmembrane region" description="Helical" evidence="7">
    <location>
        <begin position="269"/>
        <end position="292"/>
    </location>
</feature>
<keyword evidence="5 7" id="KW-0472">Membrane</keyword>
<reference evidence="9 10" key="1">
    <citation type="journal article" date="2005" name="Nature">
        <title>Initial sequence of the chimpanzee genome and comparison with the human genome.</title>
        <authorList>
            <consortium name="Chimpanzee sequencing and analysis consortium"/>
        </authorList>
    </citation>
    <scope>NUCLEOTIDE SEQUENCE [LARGE SCALE GENOMIC DNA]</scope>
</reference>
<organism evidence="9 10">
    <name type="scientific">Pan troglodytes</name>
    <name type="common">Chimpanzee</name>
    <dbReference type="NCBI Taxonomy" id="9598"/>
    <lineage>
        <taxon>Eukaryota</taxon>
        <taxon>Metazoa</taxon>
        <taxon>Chordata</taxon>
        <taxon>Craniata</taxon>
        <taxon>Vertebrata</taxon>
        <taxon>Euteleostomi</taxon>
        <taxon>Mammalia</taxon>
        <taxon>Eutheria</taxon>
        <taxon>Euarchontoglires</taxon>
        <taxon>Primates</taxon>
        <taxon>Haplorrhini</taxon>
        <taxon>Catarrhini</taxon>
        <taxon>Hominidae</taxon>
        <taxon>Pan</taxon>
    </lineage>
</organism>
<dbReference type="InParanoid" id="A0A2I3RGQ7"/>
<dbReference type="InterPro" id="IPR011547">
    <property type="entry name" value="SLC26A/SulP_dom"/>
</dbReference>
<dbReference type="GeneTree" id="ENSGT01150000286960"/>
<evidence type="ECO:0000256" key="7">
    <source>
        <dbReference type="SAM" id="Phobius"/>
    </source>
</evidence>
<accession>A0A2I3RGQ7</accession>
<feature type="domain" description="STAS" evidence="8">
    <location>
        <begin position="404"/>
        <end position="531"/>
    </location>
</feature>
<dbReference type="EMBL" id="AACZ04012973">
    <property type="status" value="NOT_ANNOTATED_CDS"/>
    <property type="molecule type" value="Genomic_DNA"/>
</dbReference>
<dbReference type="InterPro" id="IPR001902">
    <property type="entry name" value="SLC26A/SulP_fam"/>
</dbReference>
<dbReference type="GO" id="GO:0019531">
    <property type="term" value="F:oxalate transmembrane transporter activity"/>
    <property type="evidence" value="ECO:0000318"/>
    <property type="project" value="GO_Central"/>
</dbReference>
<dbReference type="GO" id="GO:0015116">
    <property type="term" value="F:sulfate transmembrane transporter activity"/>
    <property type="evidence" value="ECO:0000318"/>
    <property type="project" value="GO_Central"/>
</dbReference>
<feature type="transmembrane region" description="Helical" evidence="7">
    <location>
        <begin position="345"/>
        <end position="365"/>
    </location>
</feature>
<evidence type="ECO:0000259" key="8">
    <source>
        <dbReference type="PROSITE" id="PS50801"/>
    </source>
</evidence>
<protein>
    <submittedName>
        <fullName evidence="9">Solute carrier family 26 member 10</fullName>
    </submittedName>
</protein>
<dbReference type="FunCoup" id="A0A2I3RGQ7">
    <property type="interactions" value="10"/>
</dbReference>
<dbReference type="AlphaFoldDB" id="A0A2I3RGQ7"/>
<dbReference type="Pfam" id="PF01740">
    <property type="entry name" value="STAS"/>
    <property type="match status" value="1"/>
</dbReference>
<evidence type="ECO:0000313" key="10">
    <source>
        <dbReference type="Proteomes" id="UP000002277"/>
    </source>
</evidence>
<dbReference type="InterPro" id="IPR036513">
    <property type="entry name" value="STAS_dom_sf"/>
</dbReference>
<evidence type="ECO:0000256" key="6">
    <source>
        <dbReference type="SAM" id="MobiDB-lite"/>
    </source>
</evidence>
<keyword evidence="3 7" id="KW-0812">Transmembrane</keyword>
<evidence type="ECO:0000256" key="3">
    <source>
        <dbReference type="ARBA" id="ARBA00022692"/>
    </source>
</evidence>
<dbReference type="OMA" id="ICWGLVD"/>
<proteinExistence type="inferred from homology"/>
<dbReference type="GO" id="GO:1902358">
    <property type="term" value="P:sulfate transmembrane transport"/>
    <property type="evidence" value="ECO:0000318"/>
    <property type="project" value="GO_Central"/>
</dbReference>
<dbReference type="Bgee" id="ENSPTRG00000050038">
    <property type="expression patterns" value="Expressed in cerebellar cortex and 14 other cell types or tissues"/>
</dbReference>
<dbReference type="InterPro" id="IPR002645">
    <property type="entry name" value="STAS_dom"/>
</dbReference>
<feature type="compositionally biased region" description="Basic and acidic residues" evidence="6">
    <location>
        <begin position="103"/>
        <end position="112"/>
    </location>
</feature>
<dbReference type="PROSITE" id="PS50801">
    <property type="entry name" value="STAS"/>
    <property type="match status" value="1"/>
</dbReference>
<dbReference type="PANTHER" id="PTHR11814">
    <property type="entry name" value="SULFATE TRANSPORTER"/>
    <property type="match status" value="1"/>
</dbReference>
<dbReference type="GO" id="GO:0015108">
    <property type="term" value="F:chloride transmembrane transporter activity"/>
    <property type="evidence" value="ECO:0000318"/>
    <property type="project" value="GO_Central"/>
</dbReference>
<dbReference type="Gene3D" id="3.30.750.24">
    <property type="entry name" value="STAS domain"/>
    <property type="match status" value="1"/>
</dbReference>
<reference evidence="9" key="2">
    <citation type="submission" date="2025-08" db="UniProtKB">
        <authorList>
            <consortium name="Ensembl"/>
        </authorList>
    </citation>
    <scope>IDENTIFICATION</scope>
</reference>
<evidence type="ECO:0000313" key="9">
    <source>
        <dbReference type="Ensembl" id="ENSPTRP00000063845.1"/>
    </source>
</evidence>
<keyword evidence="10" id="KW-1185">Reference proteome</keyword>
<dbReference type="Pfam" id="PF00916">
    <property type="entry name" value="Sulfate_transp"/>
    <property type="match status" value="1"/>
</dbReference>
<evidence type="ECO:0000256" key="2">
    <source>
        <dbReference type="ARBA" id="ARBA00008692"/>
    </source>
</evidence>
<reference evidence="9" key="3">
    <citation type="submission" date="2025-09" db="UniProtKB">
        <authorList>
            <consortium name="Ensembl"/>
        </authorList>
    </citation>
    <scope>IDENTIFICATION</scope>
</reference>
<comment type="subcellular location">
    <subcellularLocation>
        <location evidence="1">Membrane</location>
        <topology evidence="1">Multi-pass membrane protein</topology>
    </subcellularLocation>
</comment>